<feature type="signal peptide" evidence="2">
    <location>
        <begin position="1"/>
        <end position="21"/>
    </location>
</feature>
<dbReference type="RefSeq" id="WP_227308412.1">
    <property type="nucleotide sequence ID" value="NZ_JAESVA010000005.1"/>
</dbReference>
<dbReference type="Proteomes" id="UP000721844">
    <property type="component" value="Unassembled WGS sequence"/>
</dbReference>
<organism evidence="4 5">
    <name type="scientific">Acidisoma cellulosilyticum</name>
    <dbReference type="NCBI Taxonomy" id="2802395"/>
    <lineage>
        <taxon>Bacteria</taxon>
        <taxon>Pseudomonadati</taxon>
        <taxon>Pseudomonadota</taxon>
        <taxon>Alphaproteobacteria</taxon>
        <taxon>Acetobacterales</taxon>
        <taxon>Acidocellaceae</taxon>
        <taxon>Acidisoma</taxon>
    </lineage>
</organism>
<dbReference type="AlphaFoldDB" id="A0A964E595"/>
<proteinExistence type="inferred from homology"/>
<dbReference type="InterPro" id="IPR008258">
    <property type="entry name" value="Transglycosylase_SLT_dom_1"/>
</dbReference>
<evidence type="ECO:0000256" key="1">
    <source>
        <dbReference type="ARBA" id="ARBA00009387"/>
    </source>
</evidence>
<dbReference type="InterPro" id="IPR023346">
    <property type="entry name" value="Lysozyme-like_dom_sf"/>
</dbReference>
<evidence type="ECO:0000256" key="2">
    <source>
        <dbReference type="SAM" id="SignalP"/>
    </source>
</evidence>
<keyword evidence="2" id="KW-0732">Signal</keyword>
<keyword evidence="5" id="KW-1185">Reference proteome</keyword>
<reference evidence="4 5" key="1">
    <citation type="journal article" date="2021" name="Microorganisms">
        <title>Acidisoma silvae sp. nov. and Acidisomacellulosilytica sp. nov., Two Acidophilic Bacteria Isolated from Decaying Wood, Hydrolyzing Cellulose and Producing Poly-3-hydroxybutyrate.</title>
        <authorList>
            <person name="Mieszkin S."/>
            <person name="Pouder E."/>
            <person name="Uroz S."/>
            <person name="Simon-Colin C."/>
            <person name="Alain K."/>
        </authorList>
    </citation>
    <scope>NUCLEOTIDE SEQUENCE [LARGE SCALE GENOMIC DNA]</scope>
    <source>
        <strain evidence="4 5">HW T5.17</strain>
    </source>
</reference>
<comment type="caution">
    <text evidence="4">The sequence shown here is derived from an EMBL/GenBank/DDBJ whole genome shotgun (WGS) entry which is preliminary data.</text>
</comment>
<feature type="domain" description="Transglycosylase SLT" evidence="3">
    <location>
        <begin position="47"/>
        <end position="172"/>
    </location>
</feature>
<name>A0A964E595_9PROT</name>
<feature type="chain" id="PRO_5036892618" evidence="2">
    <location>
        <begin position="22"/>
        <end position="257"/>
    </location>
</feature>
<evidence type="ECO:0000259" key="3">
    <source>
        <dbReference type="Pfam" id="PF01464"/>
    </source>
</evidence>
<comment type="similarity">
    <text evidence="1">Belongs to the virb1 family.</text>
</comment>
<evidence type="ECO:0000313" key="5">
    <source>
        <dbReference type="Proteomes" id="UP000721844"/>
    </source>
</evidence>
<dbReference type="SUPFAM" id="SSF53955">
    <property type="entry name" value="Lysozyme-like"/>
    <property type="match status" value="1"/>
</dbReference>
<dbReference type="EMBL" id="JAESVA010000005">
    <property type="protein sequence ID" value="MCB8881748.1"/>
    <property type="molecule type" value="Genomic_DNA"/>
</dbReference>
<protein>
    <submittedName>
        <fullName evidence="4">Transglycosylase SLT domain-containing protein</fullName>
    </submittedName>
</protein>
<accession>A0A964E595</accession>
<dbReference type="Gene3D" id="1.10.530.10">
    <property type="match status" value="1"/>
</dbReference>
<gene>
    <name evidence="4" type="ORF">ACELLULO517_15980</name>
</gene>
<dbReference type="Pfam" id="PF01464">
    <property type="entry name" value="SLT"/>
    <property type="match status" value="1"/>
</dbReference>
<evidence type="ECO:0000313" key="4">
    <source>
        <dbReference type="EMBL" id="MCB8881748.1"/>
    </source>
</evidence>
<sequence length="257" mass="27346">MTRRSLKFLSVLAASAGVSLAAPCAVSTAQAGLLDRQEDASQVCGDAVQAAEAQYTLPAGLLFAISEVESGRPVGNGSTRRPWPWTVQADNQSHFFATKAAAIGWVEQAQAQGITSIDVGCMQINLMYHPNAFRTIADAFDPTHNANYAARFLISLHEQTGDWTEAAGRYHSQTLALALPYRQRVEAMLSGKAAALSPQDRRLLELQTAWNATLGGGGNAPSQPDLSGNWGGLAVPPKASLAKRHLGTRPIMLSDAH</sequence>